<dbReference type="Pfam" id="PF04149">
    <property type="entry name" value="DUF397"/>
    <property type="match status" value="1"/>
</dbReference>
<name>A0A420V7W0_9ACTN</name>
<organism evidence="2 3">
    <name type="scientific">Streptomyces xinghaiensis</name>
    <dbReference type="NCBI Taxonomy" id="1038928"/>
    <lineage>
        <taxon>Bacteria</taxon>
        <taxon>Bacillati</taxon>
        <taxon>Actinomycetota</taxon>
        <taxon>Actinomycetes</taxon>
        <taxon>Kitasatosporales</taxon>
        <taxon>Streptomycetaceae</taxon>
        <taxon>Streptomyces</taxon>
    </lineage>
</organism>
<dbReference type="OrthoDB" id="3436866at2"/>
<proteinExistence type="predicted"/>
<sequence>MFPLDWQKSSHSGEGANCLYIAAVPDGTVRIKESDDPRITIGVSQDAFRALIRGVKAGEWDDLV</sequence>
<dbReference type="EMBL" id="JNAD02000002">
    <property type="protein sequence ID" value="RKM98021.1"/>
    <property type="molecule type" value="Genomic_DNA"/>
</dbReference>
<reference evidence="2 3" key="1">
    <citation type="journal article" date="2014" name="Genome Announc.">
        <title>Draft Genome Sequence of Streptomyces fradiae ATCC 19609, a Strain Highly Sensitive to Antibiotics.</title>
        <authorList>
            <person name="Bekker O.B."/>
            <person name="Klimina K.M."/>
            <person name="Vatlin A.A."/>
            <person name="Zakharevich N.V."/>
            <person name="Kasianov A.S."/>
            <person name="Danilenko V.N."/>
        </authorList>
    </citation>
    <scope>NUCLEOTIDE SEQUENCE [LARGE SCALE GENOMIC DNA]</scope>
    <source>
        <strain evidence="2 3">ATCC 19609</strain>
    </source>
</reference>
<accession>A0A420V7W0</accession>
<dbReference type="AlphaFoldDB" id="A0A420V7W0"/>
<dbReference type="InterPro" id="IPR007278">
    <property type="entry name" value="DUF397"/>
</dbReference>
<evidence type="ECO:0000313" key="3">
    <source>
        <dbReference type="Proteomes" id="UP000028058"/>
    </source>
</evidence>
<comment type="caution">
    <text evidence="2">The sequence shown here is derived from an EMBL/GenBank/DDBJ whole genome shotgun (WGS) entry which is preliminary data.</text>
</comment>
<keyword evidence="3" id="KW-1185">Reference proteome</keyword>
<dbReference type="RefSeq" id="WP_043461676.1">
    <property type="nucleotide sequence ID" value="NZ_CP134822.1"/>
</dbReference>
<evidence type="ECO:0000259" key="1">
    <source>
        <dbReference type="Pfam" id="PF04149"/>
    </source>
</evidence>
<protein>
    <submittedName>
        <fullName evidence="2">DUF397 domain-containing protein</fullName>
    </submittedName>
</protein>
<evidence type="ECO:0000313" key="2">
    <source>
        <dbReference type="EMBL" id="RKM98021.1"/>
    </source>
</evidence>
<gene>
    <name evidence="2" type="ORF">SFRA_005685</name>
</gene>
<dbReference type="Proteomes" id="UP000028058">
    <property type="component" value="Unassembled WGS sequence"/>
</dbReference>
<feature type="domain" description="DUF397" evidence="1">
    <location>
        <begin position="5"/>
        <end position="56"/>
    </location>
</feature>